<name>A0A1H5LQB5_9BRAD</name>
<evidence type="ECO:0000313" key="2">
    <source>
        <dbReference type="EMBL" id="SEE79219.1"/>
    </source>
</evidence>
<dbReference type="EMBL" id="FNTI01000002">
    <property type="protein sequence ID" value="SEE79219.1"/>
    <property type="molecule type" value="Genomic_DNA"/>
</dbReference>
<evidence type="ECO:0000313" key="3">
    <source>
        <dbReference type="Proteomes" id="UP000183208"/>
    </source>
</evidence>
<organism evidence="2 3">
    <name type="scientific">Bradyrhizobium lablabi</name>
    <dbReference type="NCBI Taxonomy" id="722472"/>
    <lineage>
        <taxon>Bacteria</taxon>
        <taxon>Pseudomonadati</taxon>
        <taxon>Pseudomonadota</taxon>
        <taxon>Alphaproteobacteria</taxon>
        <taxon>Hyphomicrobiales</taxon>
        <taxon>Nitrobacteraceae</taxon>
        <taxon>Bradyrhizobium</taxon>
    </lineage>
</organism>
<sequence length="81" mass="9026">MDKEMQRALMLDAEKLGHLTGEDHTPEFLADCEACAGHGYIIEAIHVYERGCGFSHEDIDEKPCQACGGNGWFVLEKEGDR</sequence>
<evidence type="ECO:0000313" key="1">
    <source>
        <dbReference type="EMBL" id="SEE52654.1"/>
    </source>
</evidence>
<accession>A0A1H5LQB5</accession>
<proteinExistence type="predicted"/>
<gene>
    <name evidence="1" type="ORF">SAMN05444171_7860</name>
    <name evidence="2" type="ORF">SAMN05444171_8077</name>
</gene>
<dbReference type="RefSeq" id="WP_074830648.1">
    <property type="nucleotide sequence ID" value="NZ_FNTI01000001.1"/>
</dbReference>
<protein>
    <submittedName>
        <fullName evidence="2">Uncharacterized protein</fullName>
    </submittedName>
</protein>
<dbReference type="EMBL" id="FNTI01000001">
    <property type="protein sequence ID" value="SEE52654.1"/>
    <property type="molecule type" value="Genomic_DNA"/>
</dbReference>
<reference evidence="2 3" key="1">
    <citation type="submission" date="2016-10" db="EMBL/GenBank/DDBJ databases">
        <authorList>
            <person name="de Groot N.N."/>
        </authorList>
    </citation>
    <scope>NUCLEOTIDE SEQUENCE [LARGE SCALE GENOMIC DNA]</scope>
    <source>
        <strain evidence="2 3">GAS522</strain>
    </source>
</reference>
<dbReference type="Proteomes" id="UP000183208">
    <property type="component" value="Unassembled WGS sequence"/>
</dbReference>
<dbReference type="AlphaFoldDB" id="A0A1H5LQB5"/>